<feature type="signal peptide" evidence="15">
    <location>
        <begin position="1"/>
        <end position="27"/>
    </location>
</feature>
<evidence type="ECO:0000256" key="11">
    <source>
        <dbReference type="ARBA" id="ARBA00023136"/>
    </source>
</evidence>
<dbReference type="PANTHER" id="PTHR45977">
    <property type="entry name" value="TARGET OF ERK KINASE MPK-1"/>
    <property type="match status" value="1"/>
</dbReference>
<gene>
    <name evidence="17" type="ORF">IWQ62_004217</name>
</gene>
<keyword evidence="7 12" id="KW-0863">Zinc-finger</keyword>
<dbReference type="GO" id="GO:0061630">
    <property type="term" value="F:ubiquitin protein ligase activity"/>
    <property type="evidence" value="ECO:0007669"/>
    <property type="project" value="UniProtKB-EC"/>
</dbReference>
<dbReference type="Proteomes" id="UP001150925">
    <property type="component" value="Unassembled WGS sequence"/>
</dbReference>
<evidence type="ECO:0000313" key="18">
    <source>
        <dbReference type="Proteomes" id="UP001150925"/>
    </source>
</evidence>
<dbReference type="PANTHER" id="PTHR45977:SF4">
    <property type="entry name" value="RING-TYPE DOMAIN-CONTAINING PROTEIN"/>
    <property type="match status" value="1"/>
</dbReference>
<dbReference type="CDD" id="cd16454">
    <property type="entry name" value="RING-H2_PA-TM-RING"/>
    <property type="match status" value="1"/>
</dbReference>
<evidence type="ECO:0000256" key="4">
    <source>
        <dbReference type="ARBA" id="ARBA00022679"/>
    </source>
</evidence>
<dbReference type="EMBL" id="JANBPY010001331">
    <property type="protein sequence ID" value="KAJ1960485.1"/>
    <property type="molecule type" value="Genomic_DNA"/>
</dbReference>
<dbReference type="GO" id="GO:0006511">
    <property type="term" value="P:ubiquitin-dependent protein catabolic process"/>
    <property type="evidence" value="ECO:0007669"/>
    <property type="project" value="TreeGrafter"/>
</dbReference>
<dbReference type="AlphaFoldDB" id="A0A9W8E269"/>
<dbReference type="Pfam" id="PF13639">
    <property type="entry name" value="zf-RING_2"/>
    <property type="match status" value="1"/>
</dbReference>
<dbReference type="FunFam" id="3.30.40.10:FF:000388">
    <property type="entry name" value="Putative RING zinc finger domain superfamily protein"/>
    <property type="match status" value="1"/>
</dbReference>
<evidence type="ECO:0000256" key="7">
    <source>
        <dbReference type="ARBA" id="ARBA00022771"/>
    </source>
</evidence>
<dbReference type="InterPro" id="IPR013083">
    <property type="entry name" value="Znf_RING/FYVE/PHD"/>
</dbReference>
<evidence type="ECO:0000256" key="14">
    <source>
        <dbReference type="SAM" id="Phobius"/>
    </source>
</evidence>
<feature type="transmembrane region" description="Helical" evidence="14">
    <location>
        <begin position="209"/>
        <end position="235"/>
    </location>
</feature>
<comment type="caution">
    <text evidence="17">The sequence shown here is derived from an EMBL/GenBank/DDBJ whole genome shotgun (WGS) entry which is preliminary data.</text>
</comment>
<keyword evidence="8" id="KW-0833">Ubl conjugation pathway</keyword>
<feature type="domain" description="RING-type" evidence="16">
    <location>
        <begin position="389"/>
        <end position="431"/>
    </location>
</feature>
<keyword evidence="15" id="KW-0732">Signal</keyword>
<dbReference type="OrthoDB" id="8062037at2759"/>
<evidence type="ECO:0000256" key="10">
    <source>
        <dbReference type="ARBA" id="ARBA00022989"/>
    </source>
</evidence>
<dbReference type="Gene3D" id="3.30.40.10">
    <property type="entry name" value="Zinc/RING finger domain, C3HC4 (zinc finger)"/>
    <property type="match status" value="1"/>
</dbReference>
<name>A0A9W8E269_9FUNG</name>
<feature type="chain" id="PRO_5040722274" description="RING-type E3 ubiquitin transferase" evidence="15">
    <location>
        <begin position="28"/>
        <end position="465"/>
    </location>
</feature>
<keyword evidence="5 14" id="KW-0812">Transmembrane</keyword>
<dbReference type="InterPro" id="IPR001841">
    <property type="entry name" value="Znf_RING"/>
</dbReference>
<dbReference type="GO" id="GO:0016567">
    <property type="term" value="P:protein ubiquitination"/>
    <property type="evidence" value="ECO:0007669"/>
    <property type="project" value="TreeGrafter"/>
</dbReference>
<feature type="region of interest" description="Disordered" evidence="13">
    <location>
        <begin position="316"/>
        <end position="336"/>
    </location>
</feature>
<evidence type="ECO:0000256" key="3">
    <source>
        <dbReference type="ARBA" id="ARBA00012483"/>
    </source>
</evidence>
<evidence type="ECO:0000256" key="9">
    <source>
        <dbReference type="ARBA" id="ARBA00022833"/>
    </source>
</evidence>
<dbReference type="GO" id="GO:0016020">
    <property type="term" value="C:membrane"/>
    <property type="evidence" value="ECO:0007669"/>
    <property type="project" value="UniProtKB-SubCell"/>
</dbReference>
<evidence type="ECO:0000256" key="12">
    <source>
        <dbReference type="PROSITE-ProRule" id="PRU00175"/>
    </source>
</evidence>
<dbReference type="PROSITE" id="PS50089">
    <property type="entry name" value="ZF_RING_2"/>
    <property type="match status" value="1"/>
</dbReference>
<evidence type="ECO:0000313" key="17">
    <source>
        <dbReference type="EMBL" id="KAJ1960485.1"/>
    </source>
</evidence>
<keyword evidence="9" id="KW-0862">Zinc</keyword>
<sequence length="465" mass="51610">ELAAMRSLTAVTASLLLALVWALAVQAVEINIELSETFYQRKDYAVVKQNSVHLSSISTKYPPKLTTTADGTMKGTLIQYNDALSPDLDPRFHYVVLIQYEEFASRKEVISFGDIQFIGLLLYTEQDTGMCDDIAKTFYLPCIQITNDEGTQLNEFAEGLNTDTLTNDDIDKNNTISVDAQHLIRRAEIDLDIRDIGDAENNHGSSSGVLAPVLAGVLGGLLLIAVLGVCGRLMYVRRRTARMRAERRNVGIQTLEERLEKEKVILPLDSSLLKHLQVIDTKKQDISELAQPIPSKFSDEKDVDYGVIRLDGFDESPPTKAVRGDDKDSSMDTTSLPQWSSALNEKAKEVDPVAGIVDAHDSKSIPMTTLPKSSAAAKESGDKESPSTCAVCIDEFERGQLVRQLPCNHLFHLECIDEWLTEKSGVCPLCKFNCTEYCLEKAGPDYVPPKTPKKDMSHEDPIYIY</sequence>
<evidence type="ECO:0000256" key="2">
    <source>
        <dbReference type="ARBA" id="ARBA00004141"/>
    </source>
</evidence>
<reference evidence="17" key="1">
    <citation type="submission" date="2022-07" db="EMBL/GenBank/DDBJ databases">
        <title>Phylogenomic reconstructions and comparative analyses of Kickxellomycotina fungi.</title>
        <authorList>
            <person name="Reynolds N.K."/>
            <person name="Stajich J.E."/>
            <person name="Barry K."/>
            <person name="Grigoriev I.V."/>
            <person name="Crous P."/>
            <person name="Smith M.E."/>
        </authorList>
    </citation>
    <scope>NUCLEOTIDE SEQUENCE</scope>
    <source>
        <strain evidence="17">RSA 1196</strain>
    </source>
</reference>
<keyword evidence="10 14" id="KW-1133">Transmembrane helix</keyword>
<protein>
    <recommendedName>
        <fullName evidence="3">RING-type E3 ubiquitin transferase</fullName>
        <ecNumber evidence="3">2.3.2.27</ecNumber>
    </recommendedName>
</protein>
<dbReference type="EC" id="2.3.2.27" evidence="3"/>
<dbReference type="SMART" id="SM00184">
    <property type="entry name" value="RING"/>
    <property type="match status" value="1"/>
</dbReference>
<evidence type="ECO:0000256" key="13">
    <source>
        <dbReference type="SAM" id="MobiDB-lite"/>
    </source>
</evidence>
<keyword evidence="6" id="KW-0479">Metal-binding</keyword>
<dbReference type="GO" id="GO:0008270">
    <property type="term" value="F:zinc ion binding"/>
    <property type="evidence" value="ECO:0007669"/>
    <property type="project" value="UniProtKB-KW"/>
</dbReference>
<comment type="catalytic activity">
    <reaction evidence="1">
        <text>S-ubiquitinyl-[E2 ubiquitin-conjugating enzyme]-L-cysteine + [acceptor protein]-L-lysine = [E2 ubiquitin-conjugating enzyme]-L-cysteine + N(6)-ubiquitinyl-[acceptor protein]-L-lysine.</text>
        <dbReference type="EC" id="2.3.2.27"/>
    </reaction>
</comment>
<dbReference type="SUPFAM" id="SSF57850">
    <property type="entry name" value="RING/U-box"/>
    <property type="match status" value="1"/>
</dbReference>
<keyword evidence="4" id="KW-0808">Transferase</keyword>
<feature type="non-terminal residue" evidence="17">
    <location>
        <position position="1"/>
    </location>
</feature>
<evidence type="ECO:0000256" key="1">
    <source>
        <dbReference type="ARBA" id="ARBA00000900"/>
    </source>
</evidence>
<accession>A0A9W8E269</accession>
<organism evidence="17 18">
    <name type="scientific">Dispira parvispora</name>
    <dbReference type="NCBI Taxonomy" id="1520584"/>
    <lineage>
        <taxon>Eukaryota</taxon>
        <taxon>Fungi</taxon>
        <taxon>Fungi incertae sedis</taxon>
        <taxon>Zoopagomycota</taxon>
        <taxon>Kickxellomycotina</taxon>
        <taxon>Dimargaritomycetes</taxon>
        <taxon>Dimargaritales</taxon>
        <taxon>Dimargaritaceae</taxon>
        <taxon>Dispira</taxon>
    </lineage>
</organism>
<evidence type="ECO:0000256" key="5">
    <source>
        <dbReference type="ARBA" id="ARBA00022692"/>
    </source>
</evidence>
<evidence type="ECO:0000256" key="15">
    <source>
        <dbReference type="SAM" id="SignalP"/>
    </source>
</evidence>
<comment type="subcellular location">
    <subcellularLocation>
        <location evidence="2">Membrane</location>
        <topology evidence="2">Multi-pass membrane protein</topology>
    </subcellularLocation>
</comment>
<feature type="region of interest" description="Disordered" evidence="13">
    <location>
        <begin position="364"/>
        <end position="385"/>
    </location>
</feature>
<evidence type="ECO:0000256" key="8">
    <source>
        <dbReference type="ARBA" id="ARBA00022786"/>
    </source>
</evidence>
<proteinExistence type="predicted"/>
<keyword evidence="11 14" id="KW-0472">Membrane</keyword>
<evidence type="ECO:0000256" key="6">
    <source>
        <dbReference type="ARBA" id="ARBA00022723"/>
    </source>
</evidence>
<keyword evidence="18" id="KW-1185">Reference proteome</keyword>
<evidence type="ECO:0000259" key="16">
    <source>
        <dbReference type="PROSITE" id="PS50089"/>
    </source>
</evidence>